<dbReference type="Proteomes" id="UP001473302">
    <property type="component" value="Unassembled WGS sequence"/>
</dbReference>
<sequence>MRNISGSTATKTEAQTIHYLNEVYLPQYPFAGELYESKQWDTPTNENDEDRSRLVTQMVHLLKKRSLVDKVFVSFISHANEPMDKRDIKKHKVLKTMEDVAGDTEDLLKYLVAIDYAGLSTNITNLNNFIRDNSSVQKIITDQYCQLGSFHVLERENILNDISLLHTFHCRKGSTINNSTIDEDCNDIDYGDCGVMDYEEPSEDSINLEPVSIQQNSKDQFIESIESQNQEEEFQSSDSYTEYSNESESDEGSYDEEGDEEVVDEEDGVNDHDLNESISSFFVGRFQAFSNDISGESVESDDIQDFNGMVPLREASYNVEWDKYIGRNHVNDILYTRKFRLIRQKEREKTKLISRGME</sequence>
<evidence type="ECO:0000256" key="1">
    <source>
        <dbReference type="SAM" id="MobiDB-lite"/>
    </source>
</evidence>
<organism evidence="2 3">
    <name type="scientific">Mucor flavus</name>
    <dbReference type="NCBI Taxonomy" id="439312"/>
    <lineage>
        <taxon>Eukaryota</taxon>
        <taxon>Fungi</taxon>
        <taxon>Fungi incertae sedis</taxon>
        <taxon>Mucoromycota</taxon>
        <taxon>Mucoromycotina</taxon>
        <taxon>Mucoromycetes</taxon>
        <taxon>Mucorales</taxon>
        <taxon>Mucorineae</taxon>
        <taxon>Mucoraceae</taxon>
        <taxon>Mucor</taxon>
    </lineage>
</organism>
<proteinExistence type="predicted"/>
<evidence type="ECO:0000313" key="3">
    <source>
        <dbReference type="Proteomes" id="UP001473302"/>
    </source>
</evidence>
<protein>
    <submittedName>
        <fullName evidence="2">Uncharacterized protein</fullName>
    </submittedName>
</protein>
<evidence type="ECO:0000313" key="2">
    <source>
        <dbReference type="EMBL" id="GAA5815835.1"/>
    </source>
</evidence>
<reference evidence="2 3" key="1">
    <citation type="submission" date="2024-04" db="EMBL/GenBank/DDBJ databases">
        <title>genome sequences of Mucor flavus KT1a and Helicostylum pulchrum KT1b strains isolated from the surface of a dry-aged beef.</title>
        <authorList>
            <person name="Toyotome T."/>
            <person name="Hosono M."/>
            <person name="Torimaru M."/>
            <person name="Fukuda K."/>
            <person name="Mikami N."/>
        </authorList>
    </citation>
    <scope>NUCLEOTIDE SEQUENCE [LARGE SCALE GENOMIC DNA]</scope>
    <source>
        <strain evidence="2 3">KT1a</strain>
    </source>
</reference>
<keyword evidence="3" id="KW-1185">Reference proteome</keyword>
<gene>
    <name evidence="2" type="ORF">MFLAVUS_009351</name>
</gene>
<accession>A0ABP9Z9P7</accession>
<comment type="caution">
    <text evidence="2">The sequence shown here is derived from an EMBL/GenBank/DDBJ whole genome shotgun (WGS) entry which is preliminary data.</text>
</comment>
<feature type="region of interest" description="Disordered" evidence="1">
    <location>
        <begin position="227"/>
        <end position="266"/>
    </location>
</feature>
<feature type="compositionally biased region" description="Acidic residues" evidence="1">
    <location>
        <begin position="245"/>
        <end position="266"/>
    </location>
</feature>
<dbReference type="EMBL" id="BAABUK010000028">
    <property type="protein sequence ID" value="GAA5815835.1"/>
    <property type="molecule type" value="Genomic_DNA"/>
</dbReference>
<name>A0ABP9Z9P7_9FUNG</name>